<dbReference type="InterPro" id="IPR056002">
    <property type="entry name" value="DUF7580"/>
</dbReference>
<reference evidence="2" key="1">
    <citation type="journal article" date="2020" name="Stud. Mycol.">
        <title>101 Dothideomycetes genomes: a test case for predicting lifestyles and emergence of pathogens.</title>
        <authorList>
            <person name="Haridas S."/>
            <person name="Albert R."/>
            <person name="Binder M."/>
            <person name="Bloem J."/>
            <person name="Labutti K."/>
            <person name="Salamov A."/>
            <person name="Andreopoulos B."/>
            <person name="Baker S."/>
            <person name="Barry K."/>
            <person name="Bills G."/>
            <person name="Bluhm B."/>
            <person name="Cannon C."/>
            <person name="Castanera R."/>
            <person name="Culley D."/>
            <person name="Daum C."/>
            <person name="Ezra D."/>
            <person name="Gonzalez J."/>
            <person name="Henrissat B."/>
            <person name="Kuo A."/>
            <person name="Liang C."/>
            <person name="Lipzen A."/>
            <person name="Lutzoni F."/>
            <person name="Magnuson J."/>
            <person name="Mondo S."/>
            <person name="Nolan M."/>
            <person name="Ohm R."/>
            <person name="Pangilinan J."/>
            <person name="Park H.-J."/>
            <person name="Ramirez L."/>
            <person name="Alfaro M."/>
            <person name="Sun H."/>
            <person name="Tritt A."/>
            <person name="Yoshinaga Y."/>
            <person name="Zwiers L.-H."/>
            <person name="Turgeon B."/>
            <person name="Goodwin S."/>
            <person name="Spatafora J."/>
            <person name="Crous P."/>
            <person name="Grigoriev I."/>
        </authorList>
    </citation>
    <scope>NUCLEOTIDE SEQUENCE</scope>
    <source>
        <strain evidence="2">ATCC 36951</strain>
    </source>
</reference>
<dbReference type="EMBL" id="ML993604">
    <property type="protein sequence ID" value="KAF2164404.1"/>
    <property type="molecule type" value="Genomic_DNA"/>
</dbReference>
<dbReference type="Proteomes" id="UP000799537">
    <property type="component" value="Unassembled WGS sequence"/>
</dbReference>
<keyword evidence="3" id="KW-1185">Reference proteome</keyword>
<dbReference type="AlphaFoldDB" id="A0A6A6CB46"/>
<feature type="domain" description="DUF7580" evidence="1">
    <location>
        <begin position="192"/>
        <end position="568"/>
    </location>
</feature>
<dbReference type="Pfam" id="PF24476">
    <property type="entry name" value="DUF7580"/>
    <property type="match status" value="1"/>
</dbReference>
<protein>
    <recommendedName>
        <fullName evidence="1">DUF7580 domain-containing protein</fullName>
    </recommendedName>
</protein>
<proteinExistence type="predicted"/>
<dbReference type="GeneID" id="54570880"/>
<dbReference type="RefSeq" id="XP_033665293.1">
    <property type="nucleotide sequence ID" value="XM_033817608.1"/>
</dbReference>
<dbReference type="OrthoDB" id="3648680at2759"/>
<accession>A0A6A6CB46</accession>
<sequence length="572" mass="64061">MSGLEIVGVILGSIPLVISGLEHYADGVRTIKVICNASREFKILARKMKAEATVYQNTLSILLNDCISIDKQAHLLRDPTGSAWSEDVLQKALRDRLRDSYESFMDHVRSIHQSLEDFKKRLHIDANGNGPFDDAKSFRQAYKRFHFALQKSAYMDLVHDINCDNTHIHRLTKQSQTLLKSSRQRRTPDYDNIRAGATSTFEILQHGLQVSCGAPHKASIYLRPLGARESRFDIAIREADDTFRIVLHHDSSAQSQQNPLSWSIQEAEMRLLDTQAALPACPTATPSPCLTRKRKVQFADPAGPTKAKGGAKTAPLPQQKLDEIRDLCHSIDKMRSMQCGVCLGYMIGVTSQHRHGLYWPKDRLLDTSTLTVSTLANMLDQGKTGRKLTNADAHRLAVPLASWMLRLHDTPWLLSTWGKSDITLIQQNGKVLAEHAFITQSLKSAARAPVASSAGQGAIATLLIRNPTLFALGIVLIELCVGQTLDELQQPDELNADGTKHELSDFQTANRLLEMGEISDRFGQRWSDVVRRCIRCDLNQSKVSLEDNAFRSAVHNDIVAELEEDYRQFFHL</sequence>
<evidence type="ECO:0000259" key="1">
    <source>
        <dbReference type="Pfam" id="PF24476"/>
    </source>
</evidence>
<evidence type="ECO:0000313" key="3">
    <source>
        <dbReference type="Proteomes" id="UP000799537"/>
    </source>
</evidence>
<dbReference type="PANTHER" id="PTHR35186">
    <property type="entry name" value="ANK_REP_REGION DOMAIN-CONTAINING PROTEIN"/>
    <property type="match status" value="1"/>
</dbReference>
<dbReference type="PANTHER" id="PTHR35186:SF4">
    <property type="entry name" value="PRION-INHIBITION AND PROPAGATION HELO DOMAIN-CONTAINING PROTEIN"/>
    <property type="match status" value="1"/>
</dbReference>
<evidence type="ECO:0000313" key="2">
    <source>
        <dbReference type="EMBL" id="KAF2164404.1"/>
    </source>
</evidence>
<organism evidence="2 3">
    <name type="scientific">Zasmidium cellare ATCC 36951</name>
    <dbReference type="NCBI Taxonomy" id="1080233"/>
    <lineage>
        <taxon>Eukaryota</taxon>
        <taxon>Fungi</taxon>
        <taxon>Dikarya</taxon>
        <taxon>Ascomycota</taxon>
        <taxon>Pezizomycotina</taxon>
        <taxon>Dothideomycetes</taxon>
        <taxon>Dothideomycetidae</taxon>
        <taxon>Mycosphaerellales</taxon>
        <taxon>Mycosphaerellaceae</taxon>
        <taxon>Zasmidium</taxon>
    </lineage>
</organism>
<name>A0A6A6CB46_ZASCE</name>
<gene>
    <name evidence="2" type="ORF">M409DRAFT_67912</name>
</gene>